<dbReference type="EMBL" id="BAABAL010000003">
    <property type="protein sequence ID" value="GAA3988467.1"/>
    <property type="molecule type" value="Genomic_DNA"/>
</dbReference>
<gene>
    <name evidence="1" type="ORF">GCM10022247_03660</name>
</gene>
<evidence type="ECO:0000313" key="2">
    <source>
        <dbReference type="Proteomes" id="UP001501747"/>
    </source>
</evidence>
<name>A0ABP7QUV9_9PSEU</name>
<dbReference type="RefSeq" id="WP_344870676.1">
    <property type="nucleotide sequence ID" value="NZ_BAABAL010000003.1"/>
</dbReference>
<reference evidence="2" key="1">
    <citation type="journal article" date="2019" name="Int. J. Syst. Evol. Microbiol.">
        <title>The Global Catalogue of Microorganisms (GCM) 10K type strain sequencing project: providing services to taxonomists for standard genome sequencing and annotation.</title>
        <authorList>
            <consortium name="The Broad Institute Genomics Platform"/>
            <consortium name="The Broad Institute Genome Sequencing Center for Infectious Disease"/>
            <person name="Wu L."/>
            <person name="Ma J."/>
        </authorList>
    </citation>
    <scope>NUCLEOTIDE SEQUENCE [LARGE SCALE GENOMIC DNA]</scope>
    <source>
        <strain evidence="2">JCM 17342</strain>
    </source>
</reference>
<dbReference type="Proteomes" id="UP001501747">
    <property type="component" value="Unassembled WGS sequence"/>
</dbReference>
<evidence type="ECO:0000313" key="1">
    <source>
        <dbReference type="EMBL" id="GAA3988467.1"/>
    </source>
</evidence>
<organism evidence="1 2">
    <name type="scientific">Allokutzneria multivorans</name>
    <dbReference type="NCBI Taxonomy" id="1142134"/>
    <lineage>
        <taxon>Bacteria</taxon>
        <taxon>Bacillati</taxon>
        <taxon>Actinomycetota</taxon>
        <taxon>Actinomycetes</taxon>
        <taxon>Pseudonocardiales</taxon>
        <taxon>Pseudonocardiaceae</taxon>
        <taxon>Allokutzneria</taxon>
    </lineage>
</organism>
<protein>
    <submittedName>
        <fullName evidence="1">Uncharacterized protein</fullName>
    </submittedName>
</protein>
<proteinExistence type="predicted"/>
<accession>A0ABP7QUV9</accession>
<keyword evidence="2" id="KW-1185">Reference proteome</keyword>
<sequence>MPNNPVVDLIRHFTGRVTDDDIGALWSHFTAGELGDLELSLGGILADSGVQLSAADVRLMREAEFAVLATRAPKNVYLPVYRFEPAAASAEDGPLVELATEARRVVKALRVPVSKNAPCPEHVVYAVEFAPGISIGPWWAGLVHSRGAPVDVVIEGEELPPYQAALLASGTQL</sequence>
<comment type="caution">
    <text evidence="1">The sequence shown here is derived from an EMBL/GenBank/DDBJ whole genome shotgun (WGS) entry which is preliminary data.</text>
</comment>